<dbReference type="EMBL" id="VIFX01000079">
    <property type="protein sequence ID" value="TQR82363.1"/>
    <property type="molecule type" value="Genomic_DNA"/>
</dbReference>
<accession>A0A544VQV2</accession>
<evidence type="ECO:0000313" key="2">
    <source>
        <dbReference type="Proteomes" id="UP000315759"/>
    </source>
</evidence>
<dbReference type="RefSeq" id="WP_142556035.1">
    <property type="nucleotide sequence ID" value="NZ_VIFX01000079.1"/>
</dbReference>
<proteinExistence type="predicted"/>
<dbReference type="AlphaFoldDB" id="A0A544VQV2"/>
<sequence>MTSEAVKALDYLTGKLDLSNTDAINQSILINAELMRINEAGKTLEVYDPARDKRAEMLIIRH</sequence>
<dbReference type="Proteomes" id="UP000315759">
    <property type="component" value="Unassembled WGS sequence"/>
</dbReference>
<comment type="caution">
    <text evidence="1">The sequence shown here is derived from an EMBL/GenBank/DDBJ whole genome shotgun (WGS) entry which is preliminary data.</text>
</comment>
<evidence type="ECO:0000313" key="1">
    <source>
        <dbReference type="EMBL" id="TQR82363.1"/>
    </source>
</evidence>
<name>A0A544VQV2_9MYCO</name>
<reference evidence="1 2" key="1">
    <citation type="submission" date="2018-10" db="EMBL/GenBank/DDBJ databases">
        <title>Draft genome of Mycobacterium hodleri strain B.</title>
        <authorList>
            <person name="Amande T.J."/>
            <person name="Mcgenity T.J."/>
        </authorList>
    </citation>
    <scope>NUCLEOTIDE SEQUENCE [LARGE SCALE GENOMIC DNA]</scope>
    <source>
        <strain evidence="1 2">B</strain>
    </source>
</reference>
<protein>
    <submittedName>
        <fullName evidence="1">Uncharacterized protein</fullName>
    </submittedName>
</protein>
<organism evidence="1 2">
    <name type="scientific">Mycolicibacterium hodleri</name>
    <dbReference type="NCBI Taxonomy" id="49897"/>
    <lineage>
        <taxon>Bacteria</taxon>
        <taxon>Bacillati</taxon>
        <taxon>Actinomycetota</taxon>
        <taxon>Actinomycetes</taxon>
        <taxon>Mycobacteriales</taxon>
        <taxon>Mycobacteriaceae</taxon>
        <taxon>Mycolicibacterium</taxon>
    </lineage>
</organism>
<keyword evidence="2" id="KW-1185">Reference proteome</keyword>
<gene>
    <name evidence="1" type="ORF">D8S82_32525</name>
</gene>